<proteinExistence type="predicted"/>
<dbReference type="GO" id="GO:0019628">
    <property type="term" value="P:urate catabolic process"/>
    <property type="evidence" value="ECO:0007669"/>
    <property type="project" value="TreeGrafter"/>
</dbReference>
<evidence type="ECO:0000256" key="3">
    <source>
        <dbReference type="ARBA" id="ARBA00012257"/>
    </source>
</evidence>
<evidence type="ECO:0000256" key="2">
    <source>
        <dbReference type="ARBA" id="ARBA00004754"/>
    </source>
</evidence>
<comment type="pathway">
    <text evidence="2">Purine metabolism; urate degradation; (S)-allantoin from urate: step 3/3.</text>
</comment>
<evidence type="ECO:0000259" key="7">
    <source>
        <dbReference type="Pfam" id="PF09349"/>
    </source>
</evidence>
<comment type="catalytic activity">
    <reaction evidence="1">
        <text>5-hydroxy-2-oxo-4-ureido-2,5-dihydro-1H-imidazole-5-carboxylate + H(+) = (S)-allantoin + CO2</text>
        <dbReference type="Rhea" id="RHEA:26301"/>
        <dbReference type="ChEBI" id="CHEBI:15378"/>
        <dbReference type="ChEBI" id="CHEBI:15678"/>
        <dbReference type="ChEBI" id="CHEBI:16526"/>
        <dbReference type="ChEBI" id="CHEBI:58639"/>
        <dbReference type="EC" id="4.1.1.97"/>
    </reaction>
</comment>
<gene>
    <name evidence="8" type="ORF">GCM10007304_21100</name>
</gene>
<sequence>MRNTNSTGQTSVARHISKVNRRIQGLTLAVTAVTLQYMESLFRNAESGELRVDDMLRSEARDLLRTCLDIPRWVDALLDGRPYFTGPALRDAVMTAAAPFTSDEIDNALGHHPRIGDRPTGDDAHAANARAEQSGVDATHVQIRARLDTGNRSYEARFGRVFLIRAAGRDADDILRELERRLQNDAATELGVVEHELREIAAVRLTGGALR</sequence>
<dbReference type="GO" id="GO:0006144">
    <property type="term" value="P:purine nucleobase metabolic process"/>
    <property type="evidence" value="ECO:0007669"/>
    <property type="project" value="UniProtKB-KW"/>
</dbReference>
<protein>
    <recommendedName>
        <fullName evidence="3">2-oxo-4-hydroxy-4-carboxy-5-ureidoimidazoline decarboxylase</fullName>
        <ecNumber evidence="3">4.1.1.97</ecNumber>
    </recommendedName>
</protein>
<evidence type="ECO:0000256" key="1">
    <source>
        <dbReference type="ARBA" id="ARBA00001163"/>
    </source>
</evidence>
<dbReference type="SUPFAM" id="SSF158694">
    <property type="entry name" value="UraD-Like"/>
    <property type="match status" value="1"/>
</dbReference>
<dbReference type="Gene3D" id="1.10.3330.10">
    <property type="entry name" value="Oxo-4-hydroxy-4-carboxy-5-ureidoimidazoline decarboxylase"/>
    <property type="match status" value="1"/>
</dbReference>
<keyword evidence="9" id="KW-1185">Reference proteome</keyword>
<evidence type="ECO:0000313" key="9">
    <source>
        <dbReference type="Proteomes" id="UP000654257"/>
    </source>
</evidence>
<reference evidence="8" key="2">
    <citation type="submission" date="2020-09" db="EMBL/GenBank/DDBJ databases">
        <authorList>
            <person name="Sun Q."/>
            <person name="Sedlacek I."/>
        </authorList>
    </citation>
    <scope>NUCLEOTIDE SEQUENCE</scope>
    <source>
        <strain evidence="8">CCM 7905</strain>
    </source>
</reference>
<evidence type="ECO:0000256" key="6">
    <source>
        <dbReference type="ARBA" id="ARBA00023239"/>
    </source>
</evidence>
<dbReference type="GO" id="GO:0051997">
    <property type="term" value="F:2-oxo-4-hydroxy-4-carboxy-5-ureidoimidazoline decarboxylase activity"/>
    <property type="evidence" value="ECO:0007669"/>
    <property type="project" value="UniProtKB-EC"/>
</dbReference>
<dbReference type="NCBIfam" id="TIGR03180">
    <property type="entry name" value="UraD_2"/>
    <property type="match status" value="1"/>
</dbReference>
<organism evidence="8 9">
    <name type="scientific">Rhodococcoides trifolii</name>
    <dbReference type="NCBI Taxonomy" id="908250"/>
    <lineage>
        <taxon>Bacteria</taxon>
        <taxon>Bacillati</taxon>
        <taxon>Actinomycetota</taxon>
        <taxon>Actinomycetes</taxon>
        <taxon>Mycobacteriales</taxon>
        <taxon>Nocardiaceae</taxon>
        <taxon>Rhodococcoides</taxon>
    </lineage>
</organism>
<dbReference type="PANTHER" id="PTHR43466:SF1">
    <property type="entry name" value="2-OXO-4-HYDROXY-4-CARBOXY-5-UREIDOIMIDAZOLINE DECARBOXYLASE-RELATED"/>
    <property type="match status" value="1"/>
</dbReference>
<dbReference type="EMBL" id="BMCU01000002">
    <property type="protein sequence ID" value="GGG06799.1"/>
    <property type="molecule type" value="Genomic_DNA"/>
</dbReference>
<feature type="domain" description="Oxo-4-hydroxy-4-carboxy-5-ureidoimidazoline decarboxylase" evidence="7">
    <location>
        <begin position="55"/>
        <end position="205"/>
    </location>
</feature>
<evidence type="ECO:0000256" key="5">
    <source>
        <dbReference type="ARBA" id="ARBA00022793"/>
    </source>
</evidence>
<dbReference type="EC" id="4.1.1.97" evidence="3"/>
<keyword evidence="6" id="KW-0456">Lyase</keyword>
<dbReference type="AlphaFoldDB" id="A0A917D2F2"/>
<reference evidence="8" key="1">
    <citation type="journal article" date="2014" name="Int. J. Syst. Evol. Microbiol.">
        <title>Complete genome sequence of Corynebacterium casei LMG S-19264T (=DSM 44701T), isolated from a smear-ripened cheese.</title>
        <authorList>
            <consortium name="US DOE Joint Genome Institute (JGI-PGF)"/>
            <person name="Walter F."/>
            <person name="Albersmeier A."/>
            <person name="Kalinowski J."/>
            <person name="Ruckert C."/>
        </authorList>
    </citation>
    <scope>NUCLEOTIDE SEQUENCE</scope>
    <source>
        <strain evidence="8">CCM 7905</strain>
    </source>
</reference>
<dbReference type="InterPro" id="IPR018020">
    <property type="entry name" value="OHCU_decarboxylase"/>
</dbReference>
<dbReference type="InterPro" id="IPR017595">
    <property type="entry name" value="OHCU_decarboxylase-2"/>
</dbReference>
<name>A0A917D2F2_9NOCA</name>
<dbReference type="PANTHER" id="PTHR43466">
    <property type="entry name" value="2-OXO-4-HYDROXY-4-CARBOXY-5-UREIDOIMIDAZOLINE DECARBOXYLASE-RELATED"/>
    <property type="match status" value="1"/>
</dbReference>
<evidence type="ECO:0000313" key="8">
    <source>
        <dbReference type="EMBL" id="GGG06799.1"/>
    </source>
</evidence>
<keyword evidence="5" id="KW-0210">Decarboxylase</keyword>
<keyword evidence="4" id="KW-0659">Purine metabolism</keyword>
<dbReference type="Pfam" id="PF09349">
    <property type="entry name" value="OHCU_decarbox"/>
    <property type="match status" value="1"/>
</dbReference>
<dbReference type="NCBIfam" id="NF010372">
    <property type="entry name" value="PRK13798.1"/>
    <property type="match status" value="1"/>
</dbReference>
<accession>A0A917D2F2</accession>
<evidence type="ECO:0000256" key="4">
    <source>
        <dbReference type="ARBA" id="ARBA00022631"/>
    </source>
</evidence>
<comment type="caution">
    <text evidence="8">The sequence shown here is derived from an EMBL/GenBank/DDBJ whole genome shotgun (WGS) entry which is preliminary data.</text>
</comment>
<dbReference type="InterPro" id="IPR036778">
    <property type="entry name" value="OHCU_decarboxylase_sf"/>
</dbReference>
<dbReference type="Proteomes" id="UP000654257">
    <property type="component" value="Unassembled WGS sequence"/>
</dbReference>